<protein>
    <submittedName>
        <fullName evidence="1">Uncharacterized protein</fullName>
    </submittedName>
</protein>
<name>A0A0A9HFG7_ARUDO</name>
<sequence>MIPRRLKPLLIRSTRSVMRLMLQWSLSSRRLKRNSMKIQHLTMQLTHRNAQN</sequence>
<reference evidence="1" key="2">
    <citation type="journal article" date="2015" name="Data Brief">
        <title>Shoot transcriptome of the giant reed, Arundo donax.</title>
        <authorList>
            <person name="Barrero R.A."/>
            <person name="Guerrero F.D."/>
            <person name="Moolhuijzen P."/>
            <person name="Goolsby J.A."/>
            <person name="Tidwell J."/>
            <person name="Bellgard S.E."/>
            <person name="Bellgard M.I."/>
        </authorList>
    </citation>
    <scope>NUCLEOTIDE SEQUENCE</scope>
    <source>
        <tissue evidence="1">Shoot tissue taken approximately 20 cm above the soil surface</tissue>
    </source>
</reference>
<accession>A0A0A9HFG7</accession>
<organism evidence="1">
    <name type="scientific">Arundo donax</name>
    <name type="common">Giant reed</name>
    <name type="synonym">Donax arundinaceus</name>
    <dbReference type="NCBI Taxonomy" id="35708"/>
    <lineage>
        <taxon>Eukaryota</taxon>
        <taxon>Viridiplantae</taxon>
        <taxon>Streptophyta</taxon>
        <taxon>Embryophyta</taxon>
        <taxon>Tracheophyta</taxon>
        <taxon>Spermatophyta</taxon>
        <taxon>Magnoliopsida</taxon>
        <taxon>Liliopsida</taxon>
        <taxon>Poales</taxon>
        <taxon>Poaceae</taxon>
        <taxon>PACMAD clade</taxon>
        <taxon>Arundinoideae</taxon>
        <taxon>Arundineae</taxon>
        <taxon>Arundo</taxon>
    </lineage>
</organism>
<dbReference type="AlphaFoldDB" id="A0A0A9HFG7"/>
<proteinExistence type="predicted"/>
<dbReference type="EMBL" id="GBRH01164310">
    <property type="protein sequence ID" value="JAE33586.1"/>
    <property type="molecule type" value="Transcribed_RNA"/>
</dbReference>
<reference evidence="1" key="1">
    <citation type="submission" date="2014-09" db="EMBL/GenBank/DDBJ databases">
        <authorList>
            <person name="Magalhaes I.L.F."/>
            <person name="Oliveira U."/>
            <person name="Santos F.R."/>
            <person name="Vidigal T.H.D.A."/>
            <person name="Brescovit A.D."/>
            <person name="Santos A.J."/>
        </authorList>
    </citation>
    <scope>NUCLEOTIDE SEQUENCE</scope>
    <source>
        <tissue evidence="1">Shoot tissue taken approximately 20 cm above the soil surface</tissue>
    </source>
</reference>
<evidence type="ECO:0000313" key="1">
    <source>
        <dbReference type="EMBL" id="JAE33586.1"/>
    </source>
</evidence>